<dbReference type="InterPro" id="IPR006297">
    <property type="entry name" value="EF-4"/>
</dbReference>
<dbReference type="Gene3D" id="3.30.70.870">
    <property type="entry name" value="Elongation Factor G (Translational Gtpase), domain 3"/>
    <property type="match status" value="1"/>
</dbReference>
<proteinExistence type="predicted"/>
<dbReference type="PANTHER" id="PTHR43512">
    <property type="entry name" value="TRANSLATION FACTOR GUF1-RELATED"/>
    <property type="match status" value="1"/>
</dbReference>
<gene>
    <name evidence="1" type="primary">GUF1</name>
    <name evidence="1" type="ORF">SNAT2548_LOCUS1366</name>
</gene>
<reference evidence="1" key="1">
    <citation type="submission" date="2021-02" db="EMBL/GenBank/DDBJ databases">
        <authorList>
            <person name="Dougan E. K."/>
            <person name="Rhodes N."/>
            <person name="Thang M."/>
            <person name="Chan C."/>
        </authorList>
    </citation>
    <scope>NUCLEOTIDE SEQUENCE</scope>
</reference>
<dbReference type="Gene3D" id="2.40.30.10">
    <property type="entry name" value="Translation factors"/>
    <property type="match status" value="1"/>
</dbReference>
<evidence type="ECO:0000313" key="2">
    <source>
        <dbReference type="Proteomes" id="UP000604046"/>
    </source>
</evidence>
<dbReference type="OrthoDB" id="1074at2759"/>
<dbReference type="GO" id="GO:0005739">
    <property type="term" value="C:mitochondrion"/>
    <property type="evidence" value="ECO:0007669"/>
    <property type="project" value="TreeGrafter"/>
</dbReference>
<name>A0A812HDL1_9DINO</name>
<evidence type="ECO:0000313" key="1">
    <source>
        <dbReference type="EMBL" id="CAE6945268.1"/>
    </source>
</evidence>
<protein>
    <submittedName>
        <fullName evidence="1">GUF1 protein</fullName>
    </submittedName>
</protein>
<comment type="caution">
    <text evidence="1">The sequence shown here is derived from an EMBL/GenBank/DDBJ whole genome shotgun (WGS) entry which is preliminary data.</text>
</comment>
<accession>A0A812HDL1</accession>
<keyword evidence="2" id="KW-1185">Reference proteome</keyword>
<organism evidence="1 2">
    <name type="scientific">Symbiodinium natans</name>
    <dbReference type="NCBI Taxonomy" id="878477"/>
    <lineage>
        <taxon>Eukaryota</taxon>
        <taxon>Sar</taxon>
        <taxon>Alveolata</taxon>
        <taxon>Dinophyceae</taxon>
        <taxon>Suessiales</taxon>
        <taxon>Symbiodiniaceae</taxon>
        <taxon>Symbiodinium</taxon>
    </lineage>
</organism>
<dbReference type="GO" id="GO:0005525">
    <property type="term" value="F:GTP binding"/>
    <property type="evidence" value="ECO:0007669"/>
    <property type="project" value="InterPro"/>
</dbReference>
<dbReference type="AlphaFoldDB" id="A0A812HDL1"/>
<dbReference type="GO" id="GO:0097177">
    <property type="term" value="F:mitochondrial ribosome binding"/>
    <property type="evidence" value="ECO:0007669"/>
    <property type="project" value="TreeGrafter"/>
</dbReference>
<dbReference type="PANTHER" id="PTHR43512:SF7">
    <property type="entry name" value="TRANSLATION FACTOR GUF1, MITOCHONDRIAL"/>
    <property type="match status" value="1"/>
</dbReference>
<sequence length="124" mass="13267">MASLKAGGLSGTSRLARDIGLLYPDLCSVDSLRSGQIGFIVVGAKDIRSFRVGETVWQEGGEKSGEPFPGFKKAHPMVYAGIFPEAVSDGEKLETAMQRLLLTDASVEAPWNLSWCQVLGSGLH</sequence>
<dbReference type="EMBL" id="CAJNDS010000075">
    <property type="protein sequence ID" value="CAE6945268.1"/>
    <property type="molecule type" value="Genomic_DNA"/>
</dbReference>
<dbReference type="Proteomes" id="UP000604046">
    <property type="component" value="Unassembled WGS sequence"/>
</dbReference>
<dbReference type="GO" id="GO:0045727">
    <property type="term" value="P:positive regulation of translation"/>
    <property type="evidence" value="ECO:0007669"/>
    <property type="project" value="TreeGrafter"/>
</dbReference>